<feature type="chain" id="PRO_5044838377" description="Clip domain-containing protein" evidence="7">
    <location>
        <begin position="20"/>
        <end position="116"/>
    </location>
</feature>
<evidence type="ECO:0000256" key="5">
    <source>
        <dbReference type="ARBA" id="ARBA00023157"/>
    </source>
</evidence>
<dbReference type="InterPro" id="IPR038565">
    <property type="entry name" value="CLIP_sf"/>
</dbReference>
<feature type="domain" description="Clip" evidence="8">
    <location>
        <begin position="26"/>
        <end position="70"/>
    </location>
</feature>
<organism evidence="9 10">
    <name type="scientific">Cryptolaemus montrouzieri</name>
    <dbReference type="NCBI Taxonomy" id="559131"/>
    <lineage>
        <taxon>Eukaryota</taxon>
        <taxon>Metazoa</taxon>
        <taxon>Ecdysozoa</taxon>
        <taxon>Arthropoda</taxon>
        <taxon>Hexapoda</taxon>
        <taxon>Insecta</taxon>
        <taxon>Pterygota</taxon>
        <taxon>Neoptera</taxon>
        <taxon>Endopterygota</taxon>
        <taxon>Coleoptera</taxon>
        <taxon>Polyphaga</taxon>
        <taxon>Cucujiformia</taxon>
        <taxon>Coccinelloidea</taxon>
        <taxon>Coccinellidae</taxon>
        <taxon>Scymninae</taxon>
        <taxon>Scymnini</taxon>
        <taxon>Cryptolaemus</taxon>
    </lineage>
</organism>
<dbReference type="EMBL" id="JABFTP020000103">
    <property type="protein sequence ID" value="KAL3278021.1"/>
    <property type="molecule type" value="Genomic_DNA"/>
</dbReference>
<keyword evidence="5" id="KW-1015">Disulfide bond</keyword>
<dbReference type="SMART" id="SM00680">
    <property type="entry name" value="CLIP"/>
    <property type="match status" value="1"/>
</dbReference>
<evidence type="ECO:0000256" key="3">
    <source>
        <dbReference type="ARBA" id="ARBA00022801"/>
    </source>
</evidence>
<evidence type="ECO:0000256" key="1">
    <source>
        <dbReference type="ARBA" id="ARBA00022670"/>
    </source>
</evidence>
<dbReference type="Proteomes" id="UP001516400">
    <property type="component" value="Unassembled WGS sequence"/>
</dbReference>
<evidence type="ECO:0000256" key="6">
    <source>
        <dbReference type="SAM" id="MobiDB-lite"/>
    </source>
</evidence>
<dbReference type="AlphaFoldDB" id="A0ABD2NIA3"/>
<keyword evidence="10" id="KW-1185">Reference proteome</keyword>
<gene>
    <name evidence="9" type="ORF">HHI36_013362</name>
</gene>
<proteinExistence type="predicted"/>
<evidence type="ECO:0000259" key="8">
    <source>
        <dbReference type="SMART" id="SM00680"/>
    </source>
</evidence>
<evidence type="ECO:0000256" key="4">
    <source>
        <dbReference type="ARBA" id="ARBA00022825"/>
    </source>
</evidence>
<evidence type="ECO:0000313" key="9">
    <source>
        <dbReference type="EMBL" id="KAL3278021.1"/>
    </source>
</evidence>
<accession>A0ABD2NIA3</accession>
<reference evidence="9 10" key="1">
    <citation type="journal article" date="2021" name="BMC Biol.">
        <title>Horizontally acquired antibacterial genes associated with adaptive radiation of ladybird beetles.</title>
        <authorList>
            <person name="Li H.S."/>
            <person name="Tang X.F."/>
            <person name="Huang Y.H."/>
            <person name="Xu Z.Y."/>
            <person name="Chen M.L."/>
            <person name="Du X.Y."/>
            <person name="Qiu B.Y."/>
            <person name="Chen P.T."/>
            <person name="Zhang W."/>
            <person name="Slipinski A."/>
            <person name="Escalona H.E."/>
            <person name="Waterhouse R.M."/>
            <person name="Zwick A."/>
            <person name="Pang H."/>
        </authorList>
    </citation>
    <scope>NUCLEOTIDE SEQUENCE [LARGE SCALE GENOMIC DNA]</scope>
    <source>
        <strain evidence="9">SYSU2018</strain>
    </source>
</reference>
<dbReference type="InterPro" id="IPR022700">
    <property type="entry name" value="CLIP"/>
</dbReference>
<sequence>MNQFDIIFIIFVCFQTNWCLEEGARCTLHSGKLGRCKSFINCPSAKKLIEAQQFPQTCGFVGTVPVVCCDEPSVTSSIPLKPLVPAVSRPKKPTDSSYDIPYSPNSIGYKSYQSIE</sequence>
<comment type="caution">
    <text evidence="9">The sequence shown here is derived from an EMBL/GenBank/DDBJ whole genome shotgun (WGS) entry which is preliminary data.</text>
</comment>
<dbReference type="GO" id="GO:0006508">
    <property type="term" value="P:proteolysis"/>
    <property type="evidence" value="ECO:0007669"/>
    <property type="project" value="UniProtKB-KW"/>
</dbReference>
<feature type="signal peptide" evidence="7">
    <location>
        <begin position="1"/>
        <end position="19"/>
    </location>
</feature>
<feature type="region of interest" description="Disordered" evidence="6">
    <location>
        <begin position="85"/>
        <end position="116"/>
    </location>
</feature>
<evidence type="ECO:0000256" key="7">
    <source>
        <dbReference type="SAM" id="SignalP"/>
    </source>
</evidence>
<evidence type="ECO:0000313" key="10">
    <source>
        <dbReference type="Proteomes" id="UP001516400"/>
    </source>
</evidence>
<dbReference type="GO" id="GO:0008236">
    <property type="term" value="F:serine-type peptidase activity"/>
    <property type="evidence" value="ECO:0007669"/>
    <property type="project" value="UniProtKB-KW"/>
</dbReference>
<keyword evidence="4" id="KW-0720">Serine protease</keyword>
<evidence type="ECO:0000256" key="2">
    <source>
        <dbReference type="ARBA" id="ARBA00022729"/>
    </source>
</evidence>
<protein>
    <recommendedName>
        <fullName evidence="8">Clip domain-containing protein</fullName>
    </recommendedName>
</protein>
<keyword evidence="2 7" id="KW-0732">Signal</keyword>
<dbReference type="Gene3D" id="3.30.1640.30">
    <property type="match status" value="1"/>
</dbReference>
<feature type="compositionally biased region" description="Polar residues" evidence="6">
    <location>
        <begin position="103"/>
        <end position="116"/>
    </location>
</feature>
<keyword evidence="3" id="KW-0378">Hydrolase</keyword>
<name>A0ABD2NIA3_9CUCU</name>
<keyword evidence="1" id="KW-0645">Protease</keyword>